<protein>
    <recommendedName>
        <fullName evidence="3">Kinase</fullName>
    </recommendedName>
</protein>
<organism evidence="1 2">
    <name type="scientific">Isoptericola cucumis</name>
    <dbReference type="NCBI Taxonomy" id="1776856"/>
    <lineage>
        <taxon>Bacteria</taxon>
        <taxon>Bacillati</taxon>
        <taxon>Actinomycetota</taxon>
        <taxon>Actinomycetes</taxon>
        <taxon>Micrococcales</taxon>
        <taxon>Promicromonosporaceae</taxon>
        <taxon>Isoptericola</taxon>
    </lineage>
</organism>
<dbReference type="InterPro" id="IPR027417">
    <property type="entry name" value="P-loop_NTPase"/>
</dbReference>
<dbReference type="EMBL" id="BMDG01000007">
    <property type="protein sequence ID" value="GGI08998.1"/>
    <property type="molecule type" value="Genomic_DNA"/>
</dbReference>
<keyword evidence="2" id="KW-1185">Reference proteome</keyword>
<name>A0ABQ2B9M0_9MICO</name>
<reference evidence="2" key="1">
    <citation type="journal article" date="2019" name="Int. J. Syst. Evol. Microbiol.">
        <title>The Global Catalogue of Microorganisms (GCM) 10K type strain sequencing project: providing services to taxonomists for standard genome sequencing and annotation.</title>
        <authorList>
            <consortium name="The Broad Institute Genomics Platform"/>
            <consortium name="The Broad Institute Genome Sequencing Center for Infectious Disease"/>
            <person name="Wu L."/>
            <person name="Ma J."/>
        </authorList>
    </citation>
    <scope>NUCLEOTIDE SEQUENCE [LARGE SCALE GENOMIC DNA]</scope>
    <source>
        <strain evidence="2">CCM 8653</strain>
    </source>
</reference>
<dbReference type="SUPFAM" id="SSF52540">
    <property type="entry name" value="P-loop containing nucleoside triphosphate hydrolases"/>
    <property type="match status" value="1"/>
</dbReference>
<evidence type="ECO:0000313" key="2">
    <source>
        <dbReference type="Proteomes" id="UP000632535"/>
    </source>
</evidence>
<dbReference type="Gene3D" id="3.40.50.300">
    <property type="entry name" value="P-loop containing nucleotide triphosphate hydrolases"/>
    <property type="match status" value="1"/>
</dbReference>
<dbReference type="Proteomes" id="UP000632535">
    <property type="component" value="Unassembled WGS sequence"/>
</dbReference>
<proteinExistence type="predicted"/>
<sequence>MGAEGSVTSVTSRLVLMCGPAGAGKSTHTRRYADAGYAVASVDELAWETTHAARHPLPEDDARRVAAALRAWVADLLARGHDVVVDSSFWSRASRDEYRALGAAHGADTLVVYVDTPRDVALARVAARTGAHAHDVLLAPEVAAAFHDGFQVPTSDEGPTVVVPGA</sequence>
<dbReference type="Pfam" id="PF13671">
    <property type="entry name" value="AAA_33"/>
    <property type="match status" value="1"/>
</dbReference>
<evidence type="ECO:0000313" key="1">
    <source>
        <dbReference type="EMBL" id="GGI08998.1"/>
    </source>
</evidence>
<comment type="caution">
    <text evidence="1">The sequence shown here is derived from an EMBL/GenBank/DDBJ whole genome shotgun (WGS) entry which is preliminary data.</text>
</comment>
<gene>
    <name evidence="1" type="ORF">GCM10007368_23970</name>
</gene>
<evidence type="ECO:0008006" key="3">
    <source>
        <dbReference type="Google" id="ProtNLM"/>
    </source>
</evidence>
<accession>A0ABQ2B9M0</accession>